<evidence type="ECO:0000313" key="3">
    <source>
        <dbReference type="Proteomes" id="UP000448943"/>
    </source>
</evidence>
<proteinExistence type="predicted"/>
<organism evidence="2 3">
    <name type="scientific">Chengkuizengella marina</name>
    <dbReference type="NCBI Taxonomy" id="2507566"/>
    <lineage>
        <taxon>Bacteria</taxon>
        <taxon>Bacillati</taxon>
        <taxon>Bacillota</taxon>
        <taxon>Bacilli</taxon>
        <taxon>Bacillales</taxon>
        <taxon>Paenibacillaceae</taxon>
        <taxon>Chengkuizengella</taxon>
    </lineage>
</organism>
<feature type="transmembrane region" description="Helical" evidence="1">
    <location>
        <begin position="76"/>
        <end position="98"/>
    </location>
</feature>
<dbReference type="Pfam" id="PF01944">
    <property type="entry name" value="SpoIIM"/>
    <property type="match status" value="1"/>
</dbReference>
<comment type="caution">
    <text evidence="2">The sequence shown here is derived from an EMBL/GenBank/DDBJ whole genome shotgun (WGS) entry which is preliminary data.</text>
</comment>
<sequence length="266" mass="29659">MLVQLTYALFVQKVKQPIGGSMNMNDENNKINEEEKLNKVTILNHDKDSNSETGSTFLKDVFNFRNLFIDFNNMKLYFFISTMLFVIGVVIGFNANALEQLLQPSLQKIGEIGEKIERSDNSQLTGFIYIFKNNVQASLVMVYSGAFFSLLPIASLLMNGMLIGYVFKLVPQSGSDFSMMELFLRGILPHGIFEIPAILIASAYGIKLGVLIMKWLVQSGEKDLRSKNKSALISFMKLSVTLVIFTVATLMLAAIIESTITPILLG</sequence>
<name>A0A6N9Q6H7_9BACL</name>
<evidence type="ECO:0000256" key="1">
    <source>
        <dbReference type="SAM" id="Phobius"/>
    </source>
</evidence>
<keyword evidence="3" id="KW-1185">Reference proteome</keyword>
<reference evidence="2 3" key="1">
    <citation type="submission" date="2019-01" db="EMBL/GenBank/DDBJ databases">
        <title>Chengkuizengella sp. nov., isolated from deep-sea sediment of East Pacific Ocean.</title>
        <authorList>
            <person name="Yang J."/>
            <person name="Lai Q."/>
            <person name="Shao Z."/>
        </authorList>
    </citation>
    <scope>NUCLEOTIDE SEQUENCE [LARGE SCALE GENOMIC DNA]</scope>
    <source>
        <strain evidence="2 3">YPA3-1-1</strain>
    </source>
</reference>
<feature type="transmembrane region" description="Helical" evidence="1">
    <location>
        <begin position="238"/>
        <end position="256"/>
    </location>
</feature>
<feature type="transmembrane region" description="Helical" evidence="1">
    <location>
        <begin position="187"/>
        <end position="217"/>
    </location>
</feature>
<dbReference type="EMBL" id="SIJB01000031">
    <property type="protein sequence ID" value="NBI30390.1"/>
    <property type="molecule type" value="Genomic_DNA"/>
</dbReference>
<dbReference type="Proteomes" id="UP000448943">
    <property type="component" value="Unassembled WGS sequence"/>
</dbReference>
<keyword evidence="1" id="KW-0472">Membrane</keyword>
<protein>
    <submittedName>
        <fullName evidence="2">Stage II sporulation protein M</fullName>
    </submittedName>
</protein>
<evidence type="ECO:0000313" key="2">
    <source>
        <dbReference type="EMBL" id="NBI30390.1"/>
    </source>
</evidence>
<dbReference type="PANTHER" id="PTHR35337:SF1">
    <property type="entry name" value="SLR1478 PROTEIN"/>
    <property type="match status" value="1"/>
</dbReference>
<keyword evidence="1" id="KW-1133">Transmembrane helix</keyword>
<dbReference type="InterPro" id="IPR002798">
    <property type="entry name" value="SpoIIM-like"/>
</dbReference>
<accession>A0A6N9Q6H7</accession>
<dbReference type="AlphaFoldDB" id="A0A6N9Q6H7"/>
<gene>
    <name evidence="2" type="ORF">ERL59_15685</name>
</gene>
<keyword evidence="1" id="KW-0812">Transmembrane</keyword>
<feature type="transmembrane region" description="Helical" evidence="1">
    <location>
        <begin position="140"/>
        <end position="167"/>
    </location>
</feature>
<dbReference type="PANTHER" id="PTHR35337">
    <property type="entry name" value="SLR1478 PROTEIN"/>
    <property type="match status" value="1"/>
</dbReference>